<dbReference type="Proteomes" id="UP000003113">
    <property type="component" value="Unassembled WGS sequence"/>
</dbReference>
<evidence type="ECO:0000313" key="1">
    <source>
        <dbReference type="EMBL" id="EHK65266.1"/>
    </source>
</evidence>
<gene>
    <name evidence="1" type="ORF">KYC_17267</name>
</gene>
<name>H0F9K1_9BURK</name>
<reference evidence="1 2" key="1">
    <citation type="journal article" date="2012" name="J. Bacteriol.">
        <title>Genome sequence of the highly efficient arsenite-oxidizing bacterium Achromobacter arsenitoxydans SY8.</title>
        <authorList>
            <person name="Li X."/>
            <person name="Hu Y."/>
            <person name="Gong J."/>
            <person name="Lin Y."/>
            <person name="Johnstone L."/>
            <person name="Rensing C."/>
            <person name="Wang G."/>
        </authorList>
    </citation>
    <scope>NUCLEOTIDE SEQUENCE [LARGE SCALE GENOMIC DNA]</scope>
    <source>
        <strain evidence="1 2">SY8</strain>
    </source>
</reference>
<dbReference type="AlphaFoldDB" id="H0F9K1"/>
<dbReference type="PATRIC" id="fig|477184.5.peg.3410"/>
<protein>
    <submittedName>
        <fullName evidence="1">Uncharacterized protein</fullName>
    </submittedName>
</protein>
<keyword evidence="2" id="KW-1185">Reference proteome</keyword>
<dbReference type="STRING" id="477184.KYC_17267"/>
<dbReference type="eggNOG" id="ENOG503187W">
    <property type="taxonomic scope" value="Bacteria"/>
</dbReference>
<evidence type="ECO:0000313" key="2">
    <source>
        <dbReference type="Proteomes" id="UP000003113"/>
    </source>
</evidence>
<sequence length="69" mass="7639">MTAATLWVLLAFLPTDHGRPPVMVLERFASQAECLDVLAVFPPTTRVTFDCMPSRQIHAGALTTENRLL</sequence>
<organism evidence="1 2">
    <name type="scientific">Achromobacter arsenitoxydans SY8</name>
    <dbReference type="NCBI Taxonomy" id="477184"/>
    <lineage>
        <taxon>Bacteria</taxon>
        <taxon>Pseudomonadati</taxon>
        <taxon>Pseudomonadota</taxon>
        <taxon>Betaproteobacteria</taxon>
        <taxon>Burkholderiales</taxon>
        <taxon>Alcaligenaceae</taxon>
        <taxon>Achromobacter</taxon>
    </lineage>
</organism>
<proteinExistence type="predicted"/>
<dbReference type="RefSeq" id="WP_008164591.1">
    <property type="nucleotide sequence ID" value="NZ_AGUF01000055.1"/>
</dbReference>
<accession>H0F9K1</accession>
<comment type="caution">
    <text evidence="1">The sequence shown here is derived from an EMBL/GenBank/DDBJ whole genome shotgun (WGS) entry which is preliminary data.</text>
</comment>
<dbReference type="OrthoDB" id="8657738at2"/>
<dbReference type="EMBL" id="AGUF01000055">
    <property type="protein sequence ID" value="EHK65266.1"/>
    <property type="molecule type" value="Genomic_DNA"/>
</dbReference>